<evidence type="ECO:0000313" key="3">
    <source>
        <dbReference type="Proteomes" id="UP001056384"/>
    </source>
</evidence>
<dbReference type="AlphaFoldDB" id="A0A9Q9B7Z8"/>
<sequence>MPTTRSKTNGSSQQPVKPAPPASTTSTKRKAPSTEPVPAKKPKKEPTKQAKIEPETGELDTNIEDDDNADNDNQEETVTINRAPVLELWSACVTQTLYPSLAWNTCLSAGSAISTLAAISKGRAIGKIDKPDQTDQAAKQQKRREQESELEELDVMSFHLKLKDGEVMVGDKPKKGNEEALSKKYGGEEVYENVKKTMMDALDSWKGKEEELGKRGFHMYEDFRPSVAAGQKGWGRKGTLSLKTVRDTVAG</sequence>
<feature type="compositionally biased region" description="Basic and acidic residues" evidence="1">
    <location>
        <begin position="44"/>
        <end position="54"/>
    </location>
</feature>
<gene>
    <name evidence="2" type="ORF">Slin15195_G113800</name>
</gene>
<feature type="region of interest" description="Disordered" evidence="1">
    <location>
        <begin position="1"/>
        <end position="73"/>
    </location>
</feature>
<proteinExistence type="predicted"/>
<evidence type="ECO:0000313" key="2">
    <source>
        <dbReference type="EMBL" id="USW58061.1"/>
    </source>
</evidence>
<dbReference type="Proteomes" id="UP001056384">
    <property type="component" value="Chromosome 10"/>
</dbReference>
<accession>A0A9Q9B7Z8</accession>
<keyword evidence="3" id="KW-1185">Reference proteome</keyword>
<feature type="compositionally biased region" description="Polar residues" evidence="1">
    <location>
        <begin position="1"/>
        <end position="15"/>
    </location>
</feature>
<dbReference type="EMBL" id="CP099427">
    <property type="protein sequence ID" value="USW58061.1"/>
    <property type="molecule type" value="Genomic_DNA"/>
</dbReference>
<name>A0A9Q9B7Z8_9PEZI</name>
<reference evidence="2" key="1">
    <citation type="submission" date="2022-06" db="EMBL/GenBank/DDBJ databases">
        <title>Complete genome sequences of two strains of the flax pathogen Septoria linicola.</title>
        <authorList>
            <person name="Lapalu N."/>
            <person name="Simon A."/>
            <person name="Demenou B."/>
            <person name="Paumier D."/>
            <person name="Guillot M.-P."/>
            <person name="Gout L."/>
            <person name="Valade R."/>
        </authorList>
    </citation>
    <scope>NUCLEOTIDE SEQUENCE</scope>
    <source>
        <strain evidence="2">SE15195</strain>
    </source>
</reference>
<protein>
    <submittedName>
        <fullName evidence="2">Uncharacterized protein</fullName>
    </submittedName>
</protein>
<evidence type="ECO:0000256" key="1">
    <source>
        <dbReference type="SAM" id="MobiDB-lite"/>
    </source>
</evidence>
<organism evidence="2 3">
    <name type="scientific">Septoria linicola</name>
    <dbReference type="NCBI Taxonomy" id="215465"/>
    <lineage>
        <taxon>Eukaryota</taxon>
        <taxon>Fungi</taxon>
        <taxon>Dikarya</taxon>
        <taxon>Ascomycota</taxon>
        <taxon>Pezizomycotina</taxon>
        <taxon>Dothideomycetes</taxon>
        <taxon>Dothideomycetidae</taxon>
        <taxon>Mycosphaerellales</taxon>
        <taxon>Mycosphaerellaceae</taxon>
        <taxon>Septoria</taxon>
    </lineage>
</organism>
<feature type="compositionally biased region" description="Acidic residues" evidence="1">
    <location>
        <begin position="55"/>
        <end position="73"/>
    </location>
</feature>